<dbReference type="GeneID" id="14919723"/>
<feature type="region of interest" description="Disordered" evidence="1">
    <location>
        <begin position="287"/>
        <end position="325"/>
    </location>
</feature>
<organism evidence="2 3">
    <name type="scientific">Acanthamoeba castellanii (strain ATCC 30010 / Neff)</name>
    <dbReference type="NCBI Taxonomy" id="1257118"/>
    <lineage>
        <taxon>Eukaryota</taxon>
        <taxon>Amoebozoa</taxon>
        <taxon>Discosea</taxon>
        <taxon>Longamoebia</taxon>
        <taxon>Centramoebida</taxon>
        <taxon>Acanthamoebidae</taxon>
        <taxon>Acanthamoeba</taxon>
    </lineage>
</organism>
<name>L8H0B1_ACACF</name>
<feature type="region of interest" description="Disordered" evidence="1">
    <location>
        <begin position="433"/>
        <end position="461"/>
    </location>
</feature>
<keyword evidence="3" id="KW-1185">Reference proteome</keyword>
<accession>L8H0B1</accession>
<dbReference type="EMBL" id="KB007939">
    <property type="protein sequence ID" value="ELR18954.1"/>
    <property type="molecule type" value="Genomic_DNA"/>
</dbReference>
<feature type="compositionally biased region" description="Acidic residues" evidence="1">
    <location>
        <begin position="303"/>
        <end position="323"/>
    </location>
</feature>
<dbReference type="Proteomes" id="UP000011083">
    <property type="component" value="Unassembled WGS sequence"/>
</dbReference>
<dbReference type="RefSeq" id="XP_004341018.1">
    <property type="nucleotide sequence ID" value="XM_004340970.1"/>
</dbReference>
<dbReference type="KEGG" id="acan:ACA1_233620"/>
<feature type="compositionally biased region" description="Acidic residues" evidence="1">
    <location>
        <begin position="436"/>
        <end position="449"/>
    </location>
</feature>
<proteinExistence type="predicted"/>
<evidence type="ECO:0000313" key="2">
    <source>
        <dbReference type="EMBL" id="ELR18954.1"/>
    </source>
</evidence>
<evidence type="ECO:0000256" key="1">
    <source>
        <dbReference type="SAM" id="MobiDB-lite"/>
    </source>
</evidence>
<dbReference type="AlphaFoldDB" id="L8H0B1"/>
<protein>
    <submittedName>
        <fullName evidence="2">Uncharacterized protein</fullName>
    </submittedName>
</protein>
<feature type="compositionally biased region" description="Basic and acidic residues" evidence="1">
    <location>
        <begin position="450"/>
        <end position="461"/>
    </location>
</feature>
<dbReference type="VEuPathDB" id="AmoebaDB:ACA1_233620"/>
<reference evidence="2 3" key="1">
    <citation type="journal article" date="2013" name="Genome Biol.">
        <title>Genome of Acanthamoeba castellanii highlights extensive lateral gene transfer and early evolution of tyrosine kinase signaling.</title>
        <authorList>
            <person name="Clarke M."/>
            <person name="Lohan A.J."/>
            <person name="Liu B."/>
            <person name="Lagkouvardos I."/>
            <person name="Roy S."/>
            <person name="Zafar N."/>
            <person name="Bertelli C."/>
            <person name="Schilde C."/>
            <person name="Kianianmomeni A."/>
            <person name="Burglin T.R."/>
            <person name="Frech C."/>
            <person name="Turcotte B."/>
            <person name="Kopec K.O."/>
            <person name="Synnott J.M."/>
            <person name="Choo C."/>
            <person name="Paponov I."/>
            <person name="Finkler A."/>
            <person name="Soon Heng Tan C."/>
            <person name="Hutchins A.P."/>
            <person name="Weinmeier T."/>
            <person name="Rattei T."/>
            <person name="Chu J.S."/>
            <person name="Gimenez G."/>
            <person name="Irimia M."/>
            <person name="Rigden D.J."/>
            <person name="Fitzpatrick D.A."/>
            <person name="Lorenzo-Morales J."/>
            <person name="Bateman A."/>
            <person name="Chiu C.H."/>
            <person name="Tang P."/>
            <person name="Hegemann P."/>
            <person name="Fromm H."/>
            <person name="Raoult D."/>
            <person name="Greub G."/>
            <person name="Miranda-Saavedra D."/>
            <person name="Chen N."/>
            <person name="Nash P."/>
            <person name="Ginger M.L."/>
            <person name="Horn M."/>
            <person name="Schaap P."/>
            <person name="Caler L."/>
            <person name="Loftus B."/>
        </authorList>
    </citation>
    <scope>NUCLEOTIDE SEQUENCE [LARGE SCALE GENOMIC DNA]</scope>
    <source>
        <strain evidence="2 3">Neff</strain>
    </source>
</reference>
<sequence>MDQTTADFTLLRKLWRCVGLPASDDGGGDDAGSDQSQSWKGKEVLTTLLACLGFVWHDDVDLLYVAGIGRGRGRGHGGRRRMIEVQNTVLLKTSRIKYKELLQDLAPYVTQLNAFLDARQQSASTEAKTREQVVRRVRRFIGQQRLARTESYIRQRLQGGAPWPSSSECPEFALAQIDGYELRVVYARTLDLAPGEYSDFSDRTVELAFPVSADALRRVELASEDDGGDDDHHRAGPLPLGVVVRVSTKSANGYTGAHEQSMVTARVVGHHARLSAAFAAKAVAAANSASGLGGRGTPKQPDDAMDEEEGQEVTEEEDEEEKEDTVVLKLDRAISDMGRHEKVIATEAIELVGRLLGLALRPTTSDAPQAADADADGTGGPPRPRWFRAHNPDPAMETTPFARAVLAFLDEAAQMATWDAEEGTFPVQSALRQKWDEEEASGDDDDGDEDTNRTAEQHESQLTREIGVLCEMDVGCW</sequence>
<gene>
    <name evidence="2" type="ORF">ACA1_233620</name>
</gene>
<feature type="region of interest" description="Disordered" evidence="1">
    <location>
        <begin position="365"/>
        <end position="386"/>
    </location>
</feature>
<evidence type="ECO:0000313" key="3">
    <source>
        <dbReference type="Proteomes" id="UP000011083"/>
    </source>
</evidence>